<evidence type="ECO:0000256" key="16">
    <source>
        <dbReference type="ARBA" id="ARBA00023136"/>
    </source>
</evidence>
<dbReference type="FunFam" id="3.30.200.20:FF:000432">
    <property type="entry name" value="LRR receptor-like serine/threonine-protein kinase EFR"/>
    <property type="match status" value="1"/>
</dbReference>
<evidence type="ECO:0000256" key="7">
    <source>
        <dbReference type="ARBA" id="ARBA00022614"/>
    </source>
</evidence>
<dbReference type="PANTHER" id="PTHR27008:SF605">
    <property type="entry name" value="PROTEIN KINASE DOMAIN-CONTAINING PROTEIN"/>
    <property type="match status" value="1"/>
</dbReference>
<reference evidence="24 25" key="1">
    <citation type="journal article" date="2021" name="Commun. Biol.">
        <title>The genome of Shorea leprosula (Dipterocarpaceae) highlights the ecological relevance of drought in aseasonal tropical rainforests.</title>
        <authorList>
            <person name="Ng K.K.S."/>
            <person name="Kobayashi M.J."/>
            <person name="Fawcett J.A."/>
            <person name="Hatakeyama M."/>
            <person name="Paape T."/>
            <person name="Ng C.H."/>
            <person name="Ang C.C."/>
            <person name="Tnah L.H."/>
            <person name="Lee C.T."/>
            <person name="Nishiyama T."/>
            <person name="Sese J."/>
            <person name="O'Brien M.J."/>
            <person name="Copetti D."/>
            <person name="Mohd Noor M.I."/>
            <person name="Ong R.C."/>
            <person name="Putra M."/>
            <person name="Sireger I.Z."/>
            <person name="Indrioko S."/>
            <person name="Kosugi Y."/>
            <person name="Izuno A."/>
            <person name="Isagi Y."/>
            <person name="Lee S.L."/>
            <person name="Shimizu K.K."/>
        </authorList>
    </citation>
    <scope>NUCLEOTIDE SEQUENCE [LARGE SCALE GENOMIC DNA]</scope>
    <source>
        <strain evidence="24">214</strain>
    </source>
</reference>
<keyword evidence="10 22" id="KW-0732">Signal</keyword>
<feature type="binding site" evidence="21">
    <location>
        <position position="570"/>
    </location>
    <ligand>
        <name>ATP</name>
        <dbReference type="ChEBI" id="CHEBI:30616"/>
    </ligand>
</feature>
<dbReference type="Pfam" id="PF07714">
    <property type="entry name" value="PK_Tyr_Ser-Thr"/>
    <property type="match status" value="1"/>
</dbReference>
<feature type="signal peptide" evidence="22">
    <location>
        <begin position="1"/>
        <end position="22"/>
    </location>
</feature>
<evidence type="ECO:0000256" key="5">
    <source>
        <dbReference type="ARBA" id="ARBA00022527"/>
    </source>
</evidence>
<dbReference type="Pfam" id="PF13855">
    <property type="entry name" value="LRR_8"/>
    <property type="match status" value="1"/>
</dbReference>
<evidence type="ECO:0000256" key="10">
    <source>
        <dbReference type="ARBA" id="ARBA00022729"/>
    </source>
</evidence>
<evidence type="ECO:0000256" key="9">
    <source>
        <dbReference type="ARBA" id="ARBA00022692"/>
    </source>
</evidence>
<evidence type="ECO:0000256" key="20">
    <source>
        <dbReference type="ARBA" id="ARBA00048679"/>
    </source>
</evidence>
<dbReference type="FunFam" id="1.10.510.10:FF:000358">
    <property type="entry name" value="Putative leucine-rich repeat receptor-like serine/threonine-protein kinase"/>
    <property type="match status" value="1"/>
</dbReference>
<comment type="catalytic activity">
    <reaction evidence="20">
        <text>L-seryl-[protein] + ATP = O-phospho-L-seryl-[protein] + ADP + H(+)</text>
        <dbReference type="Rhea" id="RHEA:17989"/>
        <dbReference type="Rhea" id="RHEA-COMP:9863"/>
        <dbReference type="Rhea" id="RHEA-COMP:11604"/>
        <dbReference type="ChEBI" id="CHEBI:15378"/>
        <dbReference type="ChEBI" id="CHEBI:29999"/>
        <dbReference type="ChEBI" id="CHEBI:30616"/>
        <dbReference type="ChEBI" id="CHEBI:83421"/>
        <dbReference type="ChEBI" id="CHEBI:456216"/>
        <dbReference type="EC" id="2.7.11.1"/>
    </reaction>
</comment>
<keyword evidence="15" id="KW-1133">Transmembrane helix</keyword>
<evidence type="ECO:0000256" key="3">
    <source>
        <dbReference type="ARBA" id="ARBA00012513"/>
    </source>
</evidence>
<dbReference type="InterPro" id="IPR008271">
    <property type="entry name" value="Ser/Thr_kinase_AS"/>
</dbReference>
<evidence type="ECO:0000313" key="24">
    <source>
        <dbReference type="EMBL" id="GKV02159.1"/>
    </source>
</evidence>
<dbReference type="Gene3D" id="1.10.510.10">
    <property type="entry name" value="Transferase(Phosphotransferase) domain 1"/>
    <property type="match status" value="1"/>
</dbReference>
<evidence type="ECO:0000256" key="11">
    <source>
        <dbReference type="ARBA" id="ARBA00022737"/>
    </source>
</evidence>
<feature type="domain" description="Protein kinase" evidence="23">
    <location>
        <begin position="532"/>
        <end position="851"/>
    </location>
</feature>
<dbReference type="Gene3D" id="3.80.10.10">
    <property type="entry name" value="Ribonuclease Inhibitor"/>
    <property type="match status" value="5"/>
</dbReference>
<keyword evidence="6" id="KW-0597">Phosphoprotein</keyword>
<evidence type="ECO:0000256" key="18">
    <source>
        <dbReference type="ARBA" id="ARBA00023180"/>
    </source>
</evidence>
<evidence type="ECO:0000256" key="17">
    <source>
        <dbReference type="ARBA" id="ARBA00023170"/>
    </source>
</evidence>
<comment type="subcellular location">
    <subcellularLocation>
        <location evidence="1">Cell membrane</location>
        <topology evidence="1">Single-pass membrane protein</topology>
    </subcellularLocation>
</comment>
<dbReference type="FunFam" id="3.80.10.10:FF:000095">
    <property type="entry name" value="LRR receptor-like serine/threonine-protein kinase GSO1"/>
    <property type="match status" value="2"/>
</dbReference>
<dbReference type="InterPro" id="IPR013210">
    <property type="entry name" value="LRR_N_plant-typ"/>
</dbReference>
<dbReference type="SMART" id="SM00220">
    <property type="entry name" value="S_TKc"/>
    <property type="match status" value="1"/>
</dbReference>
<keyword evidence="12 21" id="KW-0547">Nucleotide-binding</keyword>
<name>A0AAV5IQM0_9ROSI</name>
<dbReference type="SUPFAM" id="SSF52047">
    <property type="entry name" value="RNI-like"/>
    <property type="match status" value="1"/>
</dbReference>
<comment type="similarity">
    <text evidence="2">Belongs to the protein kinase superfamily. Ser/Thr protein kinase family.</text>
</comment>
<comment type="catalytic activity">
    <reaction evidence="19">
        <text>L-threonyl-[protein] + ATP = O-phospho-L-threonyl-[protein] + ADP + H(+)</text>
        <dbReference type="Rhea" id="RHEA:46608"/>
        <dbReference type="Rhea" id="RHEA-COMP:11060"/>
        <dbReference type="Rhea" id="RHEA-COMP:11605"/>
        <dbReference type="ChEBI" id="CHEBI:15378"/>
        <dbReference type="ChEBI" id="CHEBI:30013"/>
        <dbReference type="ChEBI" id="CHEBI:30616"/>
        <dbReference type="ChEBI" id="CHEBI:61977"/>
        <dbReference type="ChEBI" id="CHEBI:456216"/>
        <dbReference type="EC" id="2.7.11.1"/>
    </reaction>
</comment>
<keyword evidence="7" id="KW-0433">Leucine-rich repeat</keyword>
<dbReference type="GO" id="GO:0005524">
    <property type="term" value="F:ATP binding"/>
    <property type="evidence" value="ECO:0007669"/>
    <property type="project" value="UniProtKB-UniRule"/>
</dbReference>
<keyword evidence="14 21" id="KW-0067">ATP-binding</keyword>
<evidence type="ECO:0000256" key="4">
    <source>
        <dbReference type="ARBA" id="ARBA00022475"/>
    </source>
</evidence>
<dbReference type="Proteomes" id="UP001054252">
    <property type="component" value="Unassembled WGS sequence"/>
</dbReference>
<dbReference type="EC" id="2.7.11.1" evidence="3"/>
<dbReference type="AlphaFoldDB" id="A0AAV5IQM0"/>
<keyword evidence="17" id="KW-0675">Receptor</keyword>
<dbReference type="InterPro" id="IPR032675">
    <property type="entry name" value="LRR_dom_sf"/>
</dbReference>
<dbReference type="SUPFAM" id="SSF52058">
    <property type="entry name" value="L domain-like"/>
    <property type="match status" value="1"/>
</dbReference>
<dbReference type="EMBL" id="BPVZ01000018">
    <property type="protein sequence ID" value="GKV02159.1"/>
    <property type="molecule type" value="Genomic_DNA"/>
</dbReference>
<keyword evidence="25" id="KW-1185">Reference proteome</keyword>
<dbReference type="InterPro" id="IPR001245">
    <property type="entry name" value="Ser-Thr/Tyr_kinase_cat_dom"/>
</dbReference>
<keyword evidence="8" id="KW-0808">Transferase</keyword>
<sequence length="853" mass="93759">MKFPQFLLLFFLFHCILYLGITQIENFEAREEKEALLYFKSQLSDPQNALSGWTHNTSHCTWSGVLCSNNGSFGVQSLQLGGLGLTGPLSPQLANLTLLQNLNLSFNSFSGKIPLEFGRLSLLQHIDLTKNSISGNIPAILSACHNLTTLRLVANNLTGNLPPELGNLQALRILDVSVNSLTSKIPSTLGNLSSLTFLALARNQLVGEIPAELGNLPNEMGEAFPNLRQLFLAQNNFQGTIPVSITNSSIIEFLDLSRNKFHGPIPLFGNMKNLIRLDVGQNNLVSSTARNLQLIDSLANCTQLEYLMIYTNQLSGEFPSSVANLSANLQHFCFSDNLLTGSFPQGVENFQNLISVSIEKNSFTGEIPRTLAKLRNLQSFVAYQNMFSGNIPDFFGNFSRLSDLQLGINQFSGEIPRSLGDCRQLNTLNLAENRLTGIIPTEIFRLSSLTNLYLGQNLLRGFVPSEVGNLEQLEYFDVSGNHLSGNLTSSIGDCSSLRKKKNKENKGNTTSPLKGFPPMISYSDIRHATSNFSAENLIGKGGFGSVYKAVLDNTTLAVKVLDMQASRAFKSFLTECEALRNIRHRNVVKIITSCSSIDYKGDEFKALIMEFMPNGNLDRWLYPVPEDVESGLCLTLLQRLNIAIDIASAMDYLHNDCNPPVVHCDLKPENVLLDEDMAAHVGDFGLARFISENLSQGKSSTIELKGSIGYIAPEYGLGGKASRSGDAYSFGILLLEIFIAKKPTDAMFKEGSSLNEFASAMTIDDQALNHIIDPRLFKNINDGTPMQSLSITSSSSSSSNRTNRSFRMENYEECLGAVIRVGLACAAQNARDRLSIREALAKLLQIKKSLLRS</sequence>
<dbReference type="Gene3D" id="3.30.200.20">
    <property type="entry name" value="Phosphorylase Kinase, domain 1"/>
    <property type="match status" value="1"/>
</dbReference>
<evidence type="ECO:0000256" key="22">
    <source>
        <dbReference type="SAM" id="SignalP"/>
    </source>
</evidence>
<feature type="chain" id="PRO_5043506853" description="non-specific serine/threonine protein kinase" evidence="22">
    <location>
        <begin position="23"/>
        <end position="853"/>
    </location>
</feature>
<evidence type="ECO:0000256" key="8">
    <source>
        <dbReference type="ARBA" id="ARBA00022679"/>
    </source>
</evidence>
<accession>A0AAV5IQM0</accession>
<dbReference type="InterPro" id="IPR011009">
    <property type="entry name" value="Kinase-like_dom_sf"/>
</dbReference>
<dbReference type="GO" id="GO:0004674">
    <property type="term" value="F:protein serine/threonine kinase activity"/>
    <property type="evidence" value="ECO:0007669"/>
    <property type="project" value="UniProtKB-KW"/>
</dbReference>
<keyword evidence="18" id="KW-0325">Glycoprotein</keyword>
<evidence type="ECO:0000256" key="2">
    <source>
        <dbReference type="ARBA" id="ARBA00008684"/>
    </source>
</evidence>
<dbReference type="InterPro" id="IPR017441">
    <property type="entry name" value="Protein_kinase_ATP_BS"/>
</dbReference>
<gene>
    <name evidence="24" type="ORF">SLEP1_g14626</name>
</gene>
<evidence type="ECO:0000256" key="21">
    <source>
        <dbReference type="PROSITE-ProRule" id="PRU10141"/>
    </source>
</evidence>
<dbReference type="PROSITE" id="PS00107">
    <property type="entry name" value="PROTEIN_KINASE_ATP"/>
    <property type="match status" value="1"/>
</dbReference>
<dbReference type="PROSITE" id="PS00108">
    <property type="entry name" value="PROTEIN_KINASE_ST"/>
    <property type="match status" value="1"/>
</dbReference>
<dbReference type="InterPro" id="IPR051809">
    <property type="entry name" value="Plant_receptor-like_S/T_kinase"/>
</dbReference>
<dbReference type="SUPFAM" id="SSF56112">
    <property type="entry name" value="Protein kinase-like (PK-like)"/>
    <property type="match status" value="1"/>
</dbReference>
<dbReference type="PROSITE" id="PS50011">
    <property type="entry name" value="PROTEIN_KINASE_DOM"/>
    <property type="match status" value="1"/>
</dbReference>
<evidence type="ECO:0000259" key="23">
    <source>
        <dbReference type="PROSITE" id="PS50011"/>
    </source>
</evidence>
<keyword evidence="11" id="KW-0677">Repeat</keyword>
<protein>
    <recommendedName>
        <fullName evidence="3">non-specific serine/threonine protein kinase</fullName>
        <ecNumber evidence="3">2.7.11.1</ecNumber>
    </recommendedName>
</protein>
<evidence type="ECO:0000256" key="19">
    <source>
        <dbReference type="ARBA" id="ARBA00047899"/>
    </source>
</evidence>
<dbReference type="GO" id="GO:0005886">
    <property type="term" value="C:plasma membrane"/>
    <property type="evidence" value="ECO:0007669"/>
    <property type="project" value="UniProtKB-SubCell"/>
</dbReference>
<keyword evidence="9" id="KW-0812">Transmembrane</keyword>
<keyword evidence="5" id="KW-0723">Serine/threonine-protein kinase</keyword>
<organism evidence="24 25">
    <name type="scientific">Rubroshorea leprosula</name>
    <dbReference type="NCBI Taxonomy" id="152421"/>
    <lineage>
        <taxon>Eukaryota</taxon>
        <taxon>Viridiplantae</taxon>
        <taxon>Streptophyta</taxon>
        <taxon>Embryophyta</taxon>
        <taxon>Tracheophyta</taxon>
        <taxon>Spermatophyta</taxon>
        <taxon>Magnoliopsida</taxon>
        <taxon>eudicotyledons</taxon>
        <taxon>Gunneridae</taxon>
        <taxon>Pentapetalae</taxon>
        <taxon>rosids</taxon>
        <taxon>malvids</taxon>
        <taxon>Malvales</taxon>
        <taxon>Dipterocarpaceae</taxon>
        <taxon>Rubroshorea</taxon>
    </lineage>
</organism>
<evidence type="ECO:0000256" key="1">
    <source>
        <dbReference type="ARBA" id="ARBA00004162"/>
    </source>
</evidence>
<proteinExistence type="inferred from homology"/>
<dbReference type="InterPro" id="IPR001611">
    <property type="entry name" value="Leu-rich_rpt"/>
</dbReference>
<evidence type="ECO:0000256" key="12">
    <source>
        <dbReference type="ARBA" id="ARBA00022741"/>
    </source>
</evidence>
<keyword evidence="4" id="KW-1003">Cell membrane</keyword>
<comment type="caution">
    <text evidence="24">The sequence shown here is derived from an EMBL/GenBank/DDBJ whole genome shotgun (WGS) entry which is preliminary data.</text>
</comment>
<evidence type="ECO:0000256" key="15">
    <source>
        <dbReference type="ARBA" id="ARBA00022989"/>
    </source>
</evidence>
<evidence type="ECO:0000313" key="25">
    <source>
        <dbReference type="Proteomes" id="UP001054252"/>
    </source>
</evidence>
<evidence type="ECO:0000256" key="13">
    <source>
        <dbReference type="ARBA" id="ARBA00022777"/>
    </source>
</evidence>
<evidence type="ECO:0000256" key="6">
    <source>
        <dbReference type="ARBA" id="ARBA00022553"/>
    </source>
</evidence>
<dbReference type="InterPro" id="IPR000719">
    <property type="entry name" value="Prot_kinase_dom"/>
</dbReference>
<evidence type="ECO:0000256" key="14">
    <source>
        <dbReference type="ARBA" id="ARBA00022840"/>
    </source>
</evidence>
<dbReference type="Pfam" id="PF00560">
    <property type="entry name" value="LRR_1"/>
    <property type="match status" value="4"/>
</dbReference>
<dbReference type="Pfam" id="PF08263">
    <property type="entry name" value="LRRNT_2"/>
    <property type="match status" value="1"/>
</dbReference>
<keyword evidence="13" id="KW-0418">Kinase</keyword>
<dbReference type="PANTHER" id="PTHR27008">
    <property type="entry name" value="OS04G0122200 PROTEIN"/>
    <property type="match status" value="1"/>
</dbReference>
<keyword evidence="16" id="KW-0472">Membrane</keyword>